<reference evidence="1" key="1">
    <citation type="submission" date="2021-01" db="EMBL/GenBank/DDBJ databases">
        <authorList>
            <person name="Corre E."/>
            <person name="Pelletier E."/>
            <person name="Niang G."/>
            <person name="Scheremetjew M."/>
            <person name="Finn R."/>
            <person name="Kale V."/>
            <person name="Holt S."/>
            <person name="Cochrane G."/>
            <person name="Meng A."/>
            <person name="Brown T."/>
            <person name="Cohen L."/>
        </authorList>
    </citation>
    <scope>NUCLEOTIDE SEQUENCE</scope>
    <source>
        <strain evidence="1">NIES-381</strain>
    </source>
</reference>
<organism evidence="1">
    <name type="scientific">Eutreptiella gymnastica</name>
    <dbReference type="NCBI Taxonomy" id="73025"/>
    <lineage>
        <taxon>Eukaryota</taxon>
        <taxon>Discoba</taxon>
        <taxon>Euglenozoa</taxon>
        <taxon>Euglenida</taxon>
        <taxon>Spirocuta</taxon>
        <taxon>Euglenophyceae</taxon>
        <taxon>Eutreptiales</taxon>
        <taxon>Eutreptiaceae</taxon>
        <taxon>Eutreptiella</taxon>
    </lineage>
</organism>
<gene>
    <name evidence="1" type="ORF">EGYM00392_LOCUS42357</name>
</gene>
<sequence>MARLADRALQGEFLFSFNSHDVTNTAWAFAKLGIHNHALMTGLARRMLQEGFLSTFTDQEVVNTAWAFTKLGVRNEGLRLQLQLQAGKRQKRLRSRMATAGD</sequence>
<proteinExistence type="predicted"/>
<accession>A0A7S1J392</accession>
<dbReference type="EMBL" id="HBGA01113707">
    <property type="protein sequence ID" value="CAD9031215.1"/>
    <property type="molecule type" value="Transcribed_RNA"/>
</dbReference>
<name>A0A7S1J392_9EUGL</name>
<evidence type="ECO:0000313" key="1">
    <source>
        <dbReference type="EMBL" id="CAD9031215.1"/>
    </source>
</evidence>
<protein>
    <submittedName>
        <fullName evidence="1">Uncharacterized protein</fullName>
    </submittedName>
</protein>
<dbReference type="AlphaFoldDB" id="A0A7S1J392"/>